<comment type="subcellular location">
    <subcellularLocation>
        <location evidence="2">Cell membrane</location>
    </subcellularLocation>
    <subcellularLocation>
        <location evidence="1">Membrane</location>
        <topology evidence="1">Single-pass membrane protein</topology>
    </subcellularLocation>
</comment>
<dbReference type="InterPro" id="IPR001791">
    <property type="entry name" value="Laminin_G"/>
</dbReference>
<keyword evidence="11" id="KW-1133">Transmembrane helix</keyword>
<dbReference type="FunFam" id="2.60.40.60:FF:000024">
    <property type="entry name" value="FAT atypical cadherin 3"/>
    <property type="match status" value="1"/>
</dbReference>
<evidence type="ECO:0000256" key="7">
    <source>
        <dbReference type="ARBA" id="ARBA00022729"/>
    </source>
</evidence>
<feature type="domain" description="Cadherin" evidence="19">
    <location>
        <begin position="1404"/>
        <end position="1509"/>
    </location>
</feature>
<dbReference type="Gene3D" id="2.60.40.60">
    <property type="entry name" value="Cadherins"/>
    <property type="match status" value="17"/>
</dbReference>
<dbReference type="InterPro" id="IPR056370">
    <property type="entry name" value="Shg-like_Ig-like"/>
</dbReference>
<dbReference type="InterPro" id="IPR020894">
    <property type="entry name" value="Cadherin_CS"/>
</dbReference>
<dbReference type="InterPro" id="IPR002126">
    <property type="entry name" value="Cadherin-like_dom"/>
</dbReference>
<keyword evidence="7" id="KW-0732">Signal</keyword>
<evidence type="ECO:0000256" key="12">
    <source>
        <dbReference type="ARBA" id="ARBA00023136"/>
    </source>
</evidence>
<feature type="domain" description="Laminin G" evidence="17">
    <location>
        <begin position="2240"/>
        <end position="2443"/>
    </location>
</feature>
<dbReference type="FunFam" id="2.60.40.60:FF:000119">
    <property type="entry name" value="neural-cadherin isoform X1"/>
    <property type="match status" value="1"/>
</dbReference>
<keyword evidence="14" id="KW-0325">Glycoprotein</keyword>
<dbReference type="SMART" id="SM00112">
    <property type="entry name" value="CA"/>
    <property type="match status" value="17"/>
</dbReference>
<evidence type="ECO:0000256" key="4">
    <source>
        <dbReference type="ARBA" id="ARBA00022536"/>
    </source>
</evidence>
<reference evidence="20" key="1">
    <citation type="submission" date="2025-08" db="UniProtKB">
        <authorList>
            <consortium name="Ensembl"/>
        </authorList>
    </citation>
    <scope>IDENTIFICATION</scope>
</reference>
<keyword evidence="21" id="KW-1185">Reference proteome</keyword>
<dbReference type="InterPro" id="IPR013320">
    <property type="entry name" value="ConA-like_dom_sf"/>
</dbReference>
<feature type="domain" description="Cadherin" evidence="19">
    <location>
        <begin position="1740"/>
        <end position="1836"/>
    </location>
</feature>
<feature type="domain" description="Cadherin" evidence="19">
    <location>
        <begin position="353"/>
        <end position="453"/>
    </location>
</feature>
<evidence type="ECO:0000256" key="6">
    <source>
        <dbReference type="ARBA" id="ARBA00022723"/>
    </source>
</evidence>
<dbReference type="PROSITE" id="PS00232">
    <property type="entry name" value="CADHERIN_1"/>
    <property type="match status" value="7"/>
</dbReference>
<proteinExistence type="predicted"/>
<feature type="domain" description="Cadherin" evidence="19">
    <location>
        <begin position="758"/>
        <end position="864"/>
    </location>
</feature>
<dbReference type="CDD" id="cd00054">
    <property type="entry name" value="EGF_CA"/>
    <property type="match status" value="1"/>
</dbReference>
<keyword evidence="3" id="KW-1003">Cell membrane</keyword>
<evidence type="ECO:0000256" key="2">
    <source>
        <dbReference type="ARBA" id="ARBA00004236"/>
    </source>
</evidence>
<dbReference type="FunFam" id="2.60.40.60:FF:000136">
    <property type="entry name" value="Neural-cadherin"/>
    <property type="match status" value="1"/>
</dbReference>
<evidence type="ECO:0000256" key="3">
    <source>
        <dbReference type="ARBA" id="ARBA00022475"/>
    </source>
</evidence>
<keyword evidence="5" id="KW-0812">Transmembrane</keyword>
<feature type="domain" description="Cadherin" evidence="19">
    <location>
        <begin position="868"/>
        <end position="973"/>
    </location>
</feature>
<feature type="disulfide bond" evidence="16">
    <location>
        <begin position="2229"/>
        <end position="2238"/>
    </location>
</feature>
<dbReference type="CDD" id="cd11304">
    <property type="entry name" value="Cadherin_repeat"/>
    <property type="match status" value="16"/>
</dbReference>
<feature type="domain" description="Cadherin" evidence="19">
    <location>
        <begin position="1520"/>
        <end position="1622"/>
    </location>
</feature>
<dbReference type="GO" id="GO:0007163">
    <property type="term" value="P:establishment or maintenance of cell polarity"/>
    <property type="evidence" value="ECO:0007669"/>
    <property type="project" value="UniProtKB-ARBA"/>
</dbReference>
<evidence type="ECO:0000256" key="9">
    <source>
        <dbReference type="ARBA" id="ARBA00022837"/>
    </source>
</evidence>
<dbReference type="SMART" id="SM00282">
    <property type="entry name" value="LamG"/>
    <property type="match status" value="1"/>
</dbReference>
<dbReference type="GO" id="GO:0007156">
    <property type="term" value="P:homophilic cell adhesion via plasma membrane adhesion molecules"/>
    <property type="evidence" value="ECO:0007669"/>
    <property type="project" value="InterPro"/>
</dbReference>
<evidence type="ECO:0000313" key="21">
    <source>
        <dbReference type="Proteomes" id="UP000694569"/>
    </source>
</evidence>
<feature type="domain" description="Cadherin" evidence="19">
    <location>
        <begin position="1836"/>
        <end position="1950"/>
    </location>
</feature>
<evidence type="ECO:0000256" key="16">
    <source>
        <dbReference type="PROSITE-ProRule" id="PRU00076"/>
    </source>
</evidence>
<feature type="domain" description="Cadherin" evidence="19">
    <location>
        <begin position="1187"/>
        <end position="1301"/>
    </location>
</feature>
<dbReference type="PROSITE" id="PS50026">
    <property type="entry name" value="EGF_3"/>
    <property type="match status" value="1"/>
</dbReference>
<feature type="domain" description="Cadherin" evidence="19">
    <location>
        <begin position="665"/>
        <end position="757"/>
    </location>
</feature>
<keyword evidence="6" id="KW-0479">Metal-binding</keyword>
<dbReference type="Pfam" id="PF00028">
    <property type="entry name" value="Cadherin"/>
    <property type="match status" value="13"/>
</dbReference>
<dbReference type="FunFam" id="2.60.40.60:FF:000125">
    <property type="entry name" value="Neural-cadherin"/>
    <property type="match status" value="1"/>
</dbReference>
<dbReference type="PROSITE" id="PS00022">
    <property type="entry name" value="EGF_1"/>
    <property type="match status" value="1"/>
</dbReference>
<dbReference type="SUPFAM" id="SSF49899">
    <property type="entry name" value="Concanavalin A-like lectins/glucanases"/>
    <property type="match status" value="1"/>
</dbReference>
<dbReference type="FunFam" id="2.60.40.60:FF:000299">
    <property type="entry name" value="Predicted protein"/>
    <property type="match status" value="1"/>
</dbReference>
<feature type="domain" description="Cadherin" evidence="19">
    <location>
        <begin position="1623"/>
        <end position="1730"/>
    </location>
</feature>
<evidence type="ECO:0000259" key="18">
    <source>
        <dbReference type="PROSITE" id="PS50026"/>
    </source>
</evidence>
<evidence type="ECO:0000259" key="19">
    <source>
        <dbReference type="PROSITE" id="PS50268"/>
    </source>
</evidence>
<evidence type="ECO:0000256" key="13">
    <source>
        <dbReference type="ARBA" id="ARBA00023157"/>
    </source>
</evidence>
<evidence type="ECO:0000313" key="20">
    <source>
        <dbReference type="Ensembl" id="ENSLLEP00000028325.1"/>
    </source>
</evidence>
<dbReference type="Gene3D" id="2.60.120.200">
    <property type="match status" value="1"/>
</dbReference>
<feature type="domain" description="EGF-like" evidence="18">
    <location>
        <begin position="2200"/>
        <end position="2239"/>
    </location>
</feature>
<dbReference type="Pfam" id="PF02210">
    <property type="entry name" value="Laminin_G_2"/>
    <property type="match status" value="1"/>
</dbReference>
<keyword evidence="12" id="KW-0472">Membrane</keyword>
<dbReference type="GO" id="GO:0005509">
    <property type="term" value="F:calcium ion binding"/>
    <property type="evidence" value="ECO:0007669"/>
    <property type="project" value="UniProtKB-UniRule"/>
</dbReference>
<evidence type="ECO:0000256" key="5">
    <source>
        <dbReference type="ARBA" id="ARBA00022692"/>
    </source>
</evidence>
<keyword evidence="4 16" id="KW-0245">EGF-like domain</keyword>
<reference evidence="20" key="2">
    <citation type="submission" date="2025-09" db="UniProtKB">
        <authorList>
            <consortium name="Ensembl"/>
        </authorList>
    </citation>
    <scope>IDENTIFICATION</scope>
</reference>
<dbReference type="GO" id="GO:0045296">
    <property type="term" value="F:cadherin binding"/>
    <property type="evidence" value="ECO:0007669"/>
    <property type="project" value="TreeGrafter"/>
</dbReference>
<feature type="domain" description="Cadherin" evidence="19">
    <location>
        <begin position="113"/>
        <end position="232"/>
    </location>
</feature>
<dbReference type="Pfam" id="PF24811">
    <property type="entry name" value="Ig_Shg"/>
    <property type="match status" value="1"/>
</dbReference>
<dbReference type="PANTHER" id="PTHR24027">
    <property type="entry name" value="CADHERIN-23"/>
    <property type="match status" value="1"/>
</dbReference>
<evidence type="ECO:0000259" key="17">
    <source>
        <dbReference type="PROSITE" id="PS50025"/>
    </source>
</evidence>
<feature type="domain" description="Cadherin" evidence="19">
    <location>
        <begin position="1302"/>
        <end position="1403"/>
    </location>
</feature>
<feature type="domain" description="Cadherin" evidence="19">
    <location>
        <begin position="1075"/>
        <end position="1186"/>
    </location>
</feature>
<dbReference type="GO" id="GO:0016342">
    <property type="term" value="C:catenin complex"/>
    <property type="evidence" value="ECO:0007669"/>
    <property type="project" value="TreeGrafter"/>
</dbReference>
<dbReference type="FunFam" id="2.60.40.60:FF:000157">
    <property type="entry name" value="Neural-cadherin"/>
    <property type="match status" value="1"/>
</dbReference>
<dbReference type="Gene3D" id="2.10.25.10">
    <property type="entry name" value="Laminin"/>
    <property type="match status" value="1"/>
</dbReference>
<evidence type="ECO:0000256" key="8">
    <source>
        <dbReference type="ARBA" id="ARBA00022737"/>
    </source>
</evidence>
<dbReference type="FunFam" id="2.60.40.60:FF:000022">
    <property type="entry name" value="Cadherin 2"/>
    <property type="match status" value="1"/>
</dbReference>
<dbReference type="FunFam" id="2.60.40.60:FF:000232">
    <property type="entry name" value="Neural-cadherin"/>
    <property type="match status" value="1"/>
</dbReference>
<feature type="domain" description="Cadherin" evidence="19">
    <location>
        <begin position="456"/>
        <end position="554"/>
    </location>
</feature>
<comment type="caution">
    <text evidence="16">Lacks conserved residue(s) required for the propagation of feature annotation.</text>
</comment>
<dbReference type="OrthoDB" id="6252479at2759"/>
<dbReference type="SMART" id="SM00181">
    <property type="entry name" value="EGF"/>
    <property type="match status" value="1"/>
</dbReference>
<keyword evidence="8" id="KW-0677">Repeat</keyword>
<evidence type="ECO:0000256" key="15">
    <source>
        <dbReference type="PROSITE-ProRule" id="PRU00043"/>
    </source>
</evidence>
<dbReference type="FunFam" id="2.60.40.60:FF:000020">
    <property type="entry name" value="Dachsous cadherin-related 1b"/>
    <property type="match status" value="1"/>
</dbReference>
<dbReference type="GO" id="GO:0016477">
    <property type="term" value="P:cell migration"/>
    <property type="evidence" value="ECO:0007669"/>
    <property type="project" value="TreeGrafter"/>
</dbReference>
<name>A0A8C5PVE0_9ANUR</name>
<dbReference type="InterPro" id="IPR000742">
    <property type="entry name" value="EGF"/>
</dbReference>
<dbReference type="Ensembl" id="ENSLLET00000029430.1">
    <property type="protein sequence ID" value="ENSLLEP00000028325.1"/>
    <property type="gene ID" value="ENSLLEG00000017733.1"/>
</dbReference>
<dbReference type="GO" id="GO:0008013">
    <property type="term" value="F:beta-catenin binding"/>
    <property type="evidence" value="ECO:0007669"/>
    <property type="project" value="TreeGrafter"/>
</dbReference>
<dbReference type="Proteomes" id="UP000694569">
    <property type="component" value="Unplaced"/>
</dbReference>
<evidence type="ECO:0000256" key="1">
    <source>
        <dbReference type="ARBA" id="ARBA00004167"/>
    </source>
</evidence>
<dbReference type="GeneTree" id="ENSGT00940000164020"/>
<dbReference type="FunFam" id="2.60.40.60:FF:000039">
    <property type="entry name" value="FAT atypical cadherin 3"/>
    <property type="match status" value="1"/>
</dbReference>
<evidence type="ECO:0000256" key="14">
    <source>
        <dbReference type="ARBA" id="ARBA00023180"/>
    </source>
</evidence>
<keyword evidence="13 16" id="KW-1015">Disulfide bond</keyword>
<accession>A0A8C5PVE0</accession>
<evidence type="ECO:0000256" key="11">
    <source>
        <dbReference type="ARBA" id="ARBA00022989"/>
    </source>
</evidence>
<dbReference type="CDD" id="cd00110">
    <property type="entry name" value="LamG"/>
    <property type="match status" value="1"/>
</dbReference>
<dbReference type="SUPFAM" id="SSF49313">
    <property type="entry name" value="Cadherin-like"/>
    <property type="match status" value="17"/>
</dbReference>
<dbReference type="InterPro" id="IPR015919">
    <property type="entry name" value="Cadherin-like_sf"/>
</dbReference>
<dbReference type="FunFam" id="2.60.40.60:FF:000035">
    <property type="entry name" value="Protocadherin Fat 3"/>
    <property type="match status" value="1"/>
</dbReference>
<protein>
    <recommendedName>
        <fullName evidence="22">Neural-cadherin-like</fullName>
    </recommendedName>
</protein>
<dbReference type="PANTHER" id="PTHR24027:SF432">
    <property type="entry name" value="EGF-LIKE DOMAIN-CONTAINING PROTEIN"/>
    <property type="match status" value="1"/>
</dbReference>
<dbReference type="FunFam" id="2.60.40.60:FF:000116">
    <property type="entry name" value="Dachsous cadherin-related 2"/>
    <property type="match status" value="1"/>
</dbReference>
<evidence type="ECO:0008006" key="22">
    <source>
        <dbReference type="Google" id="ProtNLM"/>
    </source>
</evidence>
<dbReference type="InterPro" id="IPR039808">
    <property type="entry name" value="Cadherin"/>
</dbReference>
<feature type="domain" description="Cadherin" evidence="19">
    <location>
        <begin position="974"/>
        <end position="1074"/>
    </location>
</feature>
<feature type="domain" description="Cadherin" evidence="19">
    <location>
        <begin position="555"/>
        <end position="655"/>
    </location>
</feature>
<organism evidence="20 21">
    <name type="scientific">Leptobrachium leishanense</name>
    <name type="common">Leishan spiny toad</name>
    <dbReference type="NCBI Taxonomy" id="445787"/>
    <lineage>
        <taxon>Eukaryota</taxon>
        <taxon>Metazoa</taxon>
        <taxon>Chordata</taxon>
        <taxon>Craniata</taxon>
        <taxon>Vertebrata</taxon>
        <taxon>Euteleostomi</taxon>
        <taxon>Amphibia</taxon>
        <taxon>Batrachia</taxon>
        <taxon>Anura</taxon>
        <taxon>Pelobatoidea</taxon>
        <taxon>Megophryidae</taxon>
        <taxon>Leptobrachium</taxon>
    </lineage>
</organism>
<dbReference type="PROSITE" id="PS50025">
    <property type="entry name" value="LAM_G_DOMAIN"/>
    <property type="match status" value="1"/>
</dbReference>
<keyword evidence="10" id="KW-0130">Cell adhesion</keyword>
<dbReference type="PROSITE" id="PS50268">
    <property type="entry name" value="CADHERIN_2"/>
    <property type="match status" value="16"/>
</dbReference>
<evidence type="ECO:0000256" key="10">
    <source>
        <dbReference type="ARBA" id="ARBA00022889"/>
    </source>
</evidence>
<dbReference type="Pfam" id="PF00008">
    <property type="entry name" value="EGF"/>
    <property type="match status" value="1"/>
</dbReference>
<dbReference type="PRINTS" id="PR00205">
    <property type="entry name" value="CADHERIN"/>
</dbReference>
<sequence length="2471" mass="273100">MTWRLYHSPPIGGAFNSSKLTNSPAFLHQTVSSLHGALHRDRCGECCEINALLCRQRTETGHNPSRHIYIQCIHLFLLELMMQTSSLLCCVLEWALLLLVPNVSCWSDRPKLRRPVFSGSVLENWPVGTKVNGLNIHLNRINPEPWCSKVAGRILHLELLGEGRSHFEVYFHHRSTQLSLKTAQVLDREERSKYFFRLGLCCKLCVSPENIVTELAVVTIHVLDMNDNAPQFILTNLSLSRISLDETTRLKSVIHKVSAYDPDHGANADLVYFAEPTSSYFFIIPKTGQVVLVQSILNLKKPIHLAIFARDHGQPPLVSEPLEVEICPKVKKFSLNHEGDAHPGPFRQKRSEVDSYHAISILEDATVGSLVTTLRSPGATNGSVFELMSPMADESPIAVNRESGEVTVFRTLDRESNASYQCLINVLDRAEKSSHLIHLELTITDANDERPEWTMEPSPYLAAVLPSSPSGTFVYKLQATDKDEGLNGEVEYFLLDGGGDRFSVDRNTGWIQTTGQPLIENREYALTVQAADLLGVKSSPVTVSVFTGLRPPQFKQALISVLIPENSLPGVRLVTVSARSHQNKTITYRLVRNPPGLFHIDPLTGEVTLTQNLDYELDPHRFLLTVVATEDKEQLQNTAEVVVEITDVNDCTPEFEQTIYSKDNVPETVSVSTSLLQVTATDCDSGSNGDVSYYTLSPDFSISAQGTISPARELDYERPSHLYEFVILAVDQGAEPNTGTATVRIRVSNVNDEAPEFSQAIYRTFVSEDAGPNTLVATVHAFDPDGDHVTYDISDGNLEGNFIIDPQKGIIRLGSSLRPKLHGAEYVLLVIAADDNASGGPRRLTGTTTVIVRVDDINHYKPVFQECSSYRHHASVLENQPPGTLVLQVEATDADFGVNGQVKYGIVHREGALPAFSIHPDTGVLTTLQSFDREKQKEFPVTIKATDQAAEPLIGLCQINIQILDQNDNDPSFENNHYEYFLREDTAVGTSFLRVAARDDDYGVNGAVAYTLVAREEPAIFQINSTTGWLYVSHQIPRKSIITQEVIATDGGNRSTRVEVVVRVTDAQNQPPVWEKDRYELVIPENTLRDTPVVTVRASSLLGDPRVTYTLEEGLVPESNMPVRFYLTVNREEGSASVLIAEPLDYETTKNFILKVRAQNVAPVPLAAFTTVLINVTDVNDNVPFFTSSIYEATVTEGLPPGTFALQVSASDQDLGLNGEITYSILEDRSGDHALFHIDPNTGAIYTTAVFDREAKASYLLEVKSSDGSESARPGKHGQPNSDTAYVRIFISDVNDNRPSFTQSTYYANVAEDRDVGSIVISVSANDPDEGMNANIRYQITSGNQGGVLDVDPETGAVFIFQPLNYEEVQVYELNVLASDGKWEDYATVILNVLNKNDEAPVFSLNEYQGRVVEELTELPIFVLQVSAKDPDYDEQGTIKYSLHGNGANNIFTIDERTGMVFAQKPLDREQHSLWRFVVLATDEEGDGLTGFADVIIYVEDVNDNAPQFVCAISNCTGNVLEHAPQNTTILQMNAIDQDDKNEDFNAVLTYSILNNPLDVSSQSLFRIDESSGAIYTAYGNLDREDTEIYHLLIEVKDGGGLTTTGTATINVLDVNDHAPRFTQDTWEAVLLESSDINSIVLQVLAVDEDAEENAQLAFSITEGDPDQVFSIDSNTKYKRAEIRLKKKLDYEVPQERRFNLTIKVQDSNFSSISHCLIELQDCNDHPPVFVPPVLKVDPVLENITVGSTIIQVNASDADSGLNGQFIYSISPDSDAHREFYVDQSGFVKVAKCLDREVLSRYSLVILASDLGSPSQTGSMVVQVSLLDVNDNGPQMEGLYTPTVWENSAWPQNILINATSDLLHAVDPDSTDNGPPFTYSLTDDYQNSSDFRLIDHGNNTASLQTLRDFDREKEKVFYLPVMIADSGTPPRTTTNTLTITIGDENDNPHTGGHKDIYINTYGASWTPVEVGKVFAPDEDEWDQKTFTSVSGLPGHFHLNQSTGSLMMMEKPLQGTYNLMVKVSDGLWPDVFSTVTLHVQEIETETVHSAVSLRVTNFAAEELIQKNETGVSVQDQLQSVLAEITGAQRSHVRIVSVTSTDKYLTDLRFAVCSSSSSCYKPEMLQSIVGAQRLQLRSALKHNDSRVDIDFCFRASCANSSGCSTRGSGRGRPALVDSGTVSFVSIPQSVITGCKCPVSKRVHQTCSSQSRNPCLNGGTCATTFNGYRCHCLPSFRGPLCQLTERVFHGNGYAWFLPIGHCSESHLSLEFLSDAPDGLLLYSGPLPSQPHGSGQNFIALEIASGLPALRIREDAATHQIQFPEHVNVTDGAWHRIDIRMKGKDVIVMLDRCMSALIHETEGVGTKLLTEDRSSCEIRALMLQERRFWNPHPVLQLGGVKAPTSHSYPLLKHKNFKGCLRNVILNKQVRNVMGLTTLRYVNKATICSHFTSLTSLFCTHNSQKCAAHTPTTSMM</sequence>
<keyword evidence="9 15" id="KW-0106">Calcium</keyword>